<dbReference type="EMBL" id="WLVL01000023">
    <property type="protein sequence ID" value="MTB71682.1"/>
    <property type="molecule type" value="Genomic_DNA"/>
</dbReference>
<dbReference type="InterPro" id="IPR036388">
    <property type="entry name" value="WH-like_DNA-bd_sf"/>
</dbReference>
<dbReference type="Gene3D" id="1.10.10.10">
    <property type="entry name" value="Winged helix-like DNA-binding domain superfamily/Winged helix DNA-binding domain"/>
    <property type="match status" value="1"/>
</dbReference>
<evidence type="ECO:0000313" key="2">
    <source>
        <dbReference type="EMBL" id="MTB71682.1"/>
    </source>
</evidence>
<dbReference type="PRINTS" id="PR00033">
    <property type="entry name" value="HTHASNC"/>
</dbReference>
<dbReference type="Gene3D" id="3.30.420.40">
    <property type="match status" value="2"/>
</dbReference>
<keyword evidence="3" id="KW-1185">Reference proteome</keyword>
<dbReference type="InterPro" id="IPR043129">
    <property type="entry name" value="ATPase_NBD"/>
</dbReference>
<dbReference type="Pfam" id="PF00480">
    <property type="entry name" value="ROK"/>
    <property type="match status" value="1"/>
</dbReference>
<dbReference type="CDD" id="cd23763">
    <property type="entry name" value="ASKHA_ATPase_ROK"/>
    <property type="match status" value="1"/>
</dbReference>
<dbReference type="InterPro" id="IPR000600">
    <property type="entry name" value="ROK"/>
</dbReference>
<dbReference type="InterPro" id="IPR011991">
    <property type="entry name" value="ArsR-like_HTH"/>
</dbReference>
<dbReference type="CDD" id="cd00090">
    <property type="entry name" value="HTH_ARSR"/>
    <property type="match status" value="1"/>
</dbReference>
<dbReference type="InterPro" id="IPR000485">
    <property type="entry name" value="AsnC-type_HTH_dom"/>
</dbReference>
<dbReference type="Pfam" id="PF13412">
    <property type="entry name" value="HTH_24"/>
    <property type="match status" value="1"/>
</dbReference>
<comment type="caution">
    <text evidence="2">The sequence shown here is derived from an EMBL/GenBank/DDBJ whole genome shotgun (WGS) entry which is preliminary data.</text>
</comment>
<reference evidence="2 3" key="1">
    <citation type="submission" date="2019-11" db="EMBL/GenBank/DDBJ databases">
        <title>Whole genome sequencing identifies a novel species of the genus Arsenicicoccus isolated from human blood.</title>
        <authorList>
            <person name="Jeong J.H."/>
            <person name="Kweon O.J."/>
            <person name="Kim H.R."/>
            <person name="Kim T.-H."/>
            <person name="Ha S.-M."/>
            <person name="Lee M.-K."/>
        </authorList>
    </citation>
    <scope>NUCLEOTIDE SEQUENCE [LARGE SCALE GENOMIC DNA]</scope>
    <source>
        <strain evidence="2 3">MKL-02</strain>
    </source>
</reference>
<organism evidence="2 3">
    <name type="scientific">Arsenicicoccus cauae</name>
    <dbReference type="NCBI Taxonomy" id="2663847"/>
    <lineage>
        <taxon>Bacteria</taxon>
        <taxon>Bacillati</taxon>
        <taxon>Actinomycetota</taxon>
        <taxon>Actinomycetes</taxon>
        <taxon>Micrococcales</taxon>
        <taxon>Intrasporangiaceae</taxon>
        <taxon>Arsenicicoccus</taxon>
    </lineage>
</organism>
<proteinExistence type="inferred from homology"/>
<dbReference type="AlphaFoldDB" id="A0A6I3ICK7"/>
<sequence length="377" mass="38235">MTSATAPTGLGLVRGATDRIVLESLVDAGRQTRAEIAQATGVSKPTVSEAVRRLGELGVVAEAGRQEGTRGRSGIYYELAAGAGLAVALHAGPHLVVGESRDVRGGLVRRVERPVGLTVTADELLGELAGALSALTASDGTRGASSVAATTVSVADPVEHRSGRLVHVPGSPFVRGEACLRDVVGGAAEIDNDVHWAAVAELHQGQTDTFLQLYLGAGIGAALVADGRLVRGARGLAGEAAYAVTAAGRTGRRSSPRMLDVLVEEGLTVDGGTVVDVAAVAALMRRGAAQGTAARVVGAVGDVLCSAIALVDPGRVVLSGPWGCEPRLVDALRTHLAEAAVLPVEVVTSVTGTQAPLDGARQRSVELARAALLSRVP</sequence>
<name>A0A6I3ICK7_9MICO</name>
<dbReference type="PANTHER" id="PTHR18964:SF149">
    <property type="entry name" value="BIFUNCTIONAL UDP-N-ACETYLGLUCOSAMINE 2-EPIMERASE_N-ACETYLMANNOSAMINE KINASE"/>
    <property type="match status" value="1"/>
</dbReference>
<gene>
    <name evidence="2" type="ORF">GGG17_06805</name>
</gene>
<dbReference type="InterPro" id="IPR036390">
    <property type="entry name" value="WH_DNA-bd_sf"/>
</dbReference>
<dbReference type="Proteomes" id="UP000431092">
    <property type="component" value="Unassembled WGS sequence"/>
</dbReference>
<dbReference type="SUPFAM" id="SSF53067">
    <property type="entry name" value="Actin-like ATPase domain"/>
    <property type="match status" value="1"/>
</dbReference>
<evidence type="ECO:0000313" key="3">
    <source>
        <dbReference type="Proteomes" id="UP000431092"/>
    </source>
</evidence>
<dbReference type="PANTHER" id="PTHR18964">
    <property type="entry name" value="ROK (REPRESSOR, ORF, KINASE) FAMILY"/>
    <property type="match status" value="1"/>
</dbReference>
<protein>
    <submittedName>
        <fullName evidence="2">ROK family protein</fullName>
    </submittedName>
</protein>
<dbReference type="RefSeq" id="WP_154593001.1">
    <property type="nucleotide sequence ID" value="NZ_WLVL01000023.1"/>
</dbReference>
<comment type="similarity">
    <text evidence="1">Belongs to the ROK (NagC/XylR) family.</text>
</comment>
<dbReference type="SUPFAM" id="SSF46785">
    <property type="entry name" value="Winged helix' DNA-binding domain"/>
    <property type="match status" value="1"/>
</dbReference>
<evidence type="ECO:0000256" key="1">
    <source>
        <dbReference type="ARBA" id="ARBA00006479"/>
    </source>
</evidence>
<accession>A0A6I3ICK7</accession>
<dbReference type="GO" id="GO:0043565">
    <property type="term" value="F:sequence-specific DNA binding"/>
    <property type="evidence" value="ECO:0007669"/>
    <property type="project" value="InterPro"/>
</dbReference>